<protein>
    <recommendedName>
        <fullName evidence="4">F-box domain-containing protein</fullName>
    </recommendedName>
</protein>
<accession>A0AA40EMP0</accession>
<name>A0AA40EMP0_9PEZI</name>
<dbReference type="AlphaFoldDB" id="A0AA40EMP0"/>
<dbReference type="Proteomes" id="UP001172159">
    <property type="component" value="Unassembled WGS sequence"/>
</dbReference>
<keyword evidence="3" id="KW-1185">Reference proteome</keyword>
<comment type="caution">
    <text evidence="2">The sequence shown here is derived from an EMBL/GenBank/DDBJ whole genome shotgun (WGS) entry which is preliminary data.</text>
</comment>
<reference evidence="2" key="1">
    <citation type="submission" date="2023-06" db="EMBL/GenBank/DDBJ databases">
        <title>Genome-scale phylogeny and comparative genomics of the fungal order Sordariales.</title>
        <authorList>
            <consortium name="Lawrence Berkeley National Laboratory"/>
            <person name="Hensen N."/>
            <person name="Bonometti L."/>
            <person name="Westerberg I."/>
            <person name="Brannstrom I.O."/>
            <person name="Guillou S."/>
            <person name="Cros-Aarteil S."/>
            <person name="Calhoun S."/>
            <person name="Haridas S."/>
            <person name="Kuo A."/>
            <person name="Mondo S."/>
            <person name="Pangilinan J."/>
            <person name="Riley R."/>
            <person name="Labutti K."/>
            <person name="Andreopoulos B."/>
            <person name="Lipzen A."/>
            <person name="Chen C."/>
            <person name="Yanf M."/>
            <person name="Daum C."/>
            <person name="Ng V."/>
            <person name="Clum A."/>
            <person name="Steindorff A."/>
            <person name="Ohm R."/>
            <person name="Martin F."/>
            <person name="Silar P."/>
            <person name="Natvig D."/>
            <person name="Lalanne C."/>
            <person name="Gautier V."/>
            <person name="Ament-Velasquez S.L."/>
            <person name="Kruys A."/>
            <person name="Hutchinson M.I."/>
            <person name="Powell A.J."/>
            <person name="Barry K."/>
            <person name="Miller A.N."/>
            <person name="Grigoriev I.V."/>
            <person name="Debuchy R."/>
            <person name="Gladieux P."/>
            <person name="Thoren M.H."/>
            <person name="Johannesson H."/>
        </authorList>
    </citation>
    <scope>NUCLEOTIDE SEQUENCE</scope>
    <source>
        <strain evidence="2">CBS 540.89</strain>
    </source>
</reference>
<sequence length="518" mass="58554">MDNKINHRSHAPSSERGQVQRSSNSSCARSDSAAETFINGEMYNKQYSPLYRVPEEILLMIIRCVEDTVTALCIGQASRRLRRLVHDKLSSGDDEDSDQFLRCLEKEYENLRENSPDDWNILRFLLRQDRLCSSCLRHSELIPQMKKHNSSDKMRLDPLQIRSNGRGPWNGCKFTSRNPTNTLYCAGCDCNHFARQFSTKQRARDDDKRVCVGREGFLRPCKHRKITWADVEKHMLYQANHKHRSGLVPTVRELVCDHASHQPSIPTDDWDTSWAPRLIIKGKSPDDFKVTCTLTRTHRLQLNDCGRLDAQDVWSMFQTDLQKDAGFLITGATANAGIFRAMECFGKSSCTCLTYQSNSTPMNGLLGGFKTCPGWAQYAHFSTLLLYQDGPHNFSNGTEWISVSLGGSGPREDVGGVTVVVTYTREVGSSGSSESRYALQVLKPGRKRATRLNPPHAWLHALDSDSYTLVEDASAVGHVWPVCRNASCGHYYPVHQKTRCPANGSDLKLFRAQLRMKQ</sequence>
<dbReference type="EMBL" id="JAUKTV010000003">
    <property type="protein sequence ID" value="KAK0742106.1"/>
    <property type="molecule type" value="Genomic_DNA"/>
</dbReference>
<evidence type="ECO:0000313" key="2">
    <source>
        <dbReference type="EMBL" id="KAK0742106.1"/>
    </source>
</evidence>
<organism evidence="2 3">
    <name type="scientific">Apiosordaria backusii</name>
    <dbReference type="NCBI Taxonomy" id="314023"/>
    <lineage>
        <taxon>Eukaryota</taxon>
        <taxon>Fungi</taxon>
        <taxon>Dikarya</taxon>
        <taxon>Ascomycota</taxon>
        <taxon>Pezizomycotina</taxon>
        <taxon>Sordariomycetes</taxon>
        <taxon>Sordariomycetidae</taxon>
        <taxon>Sordariales</taxon>
        <taxon>Lasiosphaeriaceae</taxon>
        <taxon>Apiosordaria</taxon>
    </lineage>
</organism>
<feature type="compositionally biased region" description="Polar residues" evidence="1">
    <location>
        <begin position="11"/>
        <end position="21"/>
    </location>
</feature>
<proteinExistence type="predicted"/>
<feature type="compositionally biased region" description="Basic residues" evidence="1">
    <location>
        <begin position="1"/>
        <end position="10"/>
    </location>
</feature>
<evidence type="ECO:0008006" key="4">
    <source>
        <dbReference type="Google" id="ProtNLM"/>
    </source>
</evidence>
<gene>
    <name evidence="2" type="ORF">B0T21DRAFT_345947</name>
</gene>
<evidence type="ECO:0000313" key="3">
    <source>
        <dbReference type="Proteomes" id="UP001172159"/>
    </source>
</evidence>
<evidence type="ECO:0000256" key="1">
    <source>
        <dbReference type="SAM" id="MobiDB-lite"/>
    </source>
</evidence>
<feature type="region of interest" description="Disordered" evidence="1">
    <location>
        <begin position="1"/>
        <end position="28"/>
    </location>
</feature>